<organism evidence="1 2">
    <name type="scientific">Thermogemmatispora tikiterensis</name>
    <dbReference type="NCBI Taxonomy" id="1825093"/>
    <lineage>
        <taxon>Bacteria</taxon>
        <taxon>Bacillati</taxon>
        <taxon>Chloroflexota</taxon>
        <taxon>Ktedonobacteria</taxon>
        <taxon>Thermogemmatisporales</taxon>
        <taxon>Thermogemmatisporaceae</taxon>
        <taxon>Thermogemmatispora</taxon>
    </lineage>
</organism>
<dbReference type="Proteomes" id="UP000248706">
    <property type="component" value="Unassembled WGS sequence"/>
</dbReference>
<accession>A0A328VB15</accession>
<evidence type="ECO:0000313" key="1">
    <source>
        <dbReference type="EMBL" id="RAQ93931.1"/>
    </source>
</evidence>
<comment type="caution">
    <text evidence="1">The sequence shown here is derived from an EMBL/GenBank/DDBJ whole genome shotgun (WGS) entry which is preliminary data.</text>
</comment>
<sequence>MPPRQRLGLIMRHTSWFLLSLGSRRVRQRLQRLLPGSRLLPEELEQVLILLQGLQRPTPLLEGVPGPGRQLAEELGRRVPQQQPVQAPVLHGADAFRLTPLARLLKPERCQPALQLSPARRVLLAPEEEEQVADGGDHGVAGTLGLPAERVGASTQALRQQEILEGVRLGQLWSELLK</sequence>
<proteinExistence type="predicted"/>
<reference evidence="1 2" key="1">
    <citation type="submission" date="2016-08" db="EMBL/GenBank/DDBJ databases">
        <title>Analysis of Carbohydrate Active Enzymes in Thermogemmatispora T81 Reveals Carbohydrate Degradation Ability.</title>
        <authorList>
            <person name="Tomazini A."/>
            <person name="Lal S."/>
            <person name="Stott M."/>
            <person name="Henrissat B."/>
            <person name="Polikarpov I."/>
            <person name="Sparling R."/>
            <person name="Levin D.B."/>
        </authorList>
    </citation>
    <scope>NUCLEOTIDE SEQUENCE [LARGE SCALE GENOMIC DNA]</scope>
    <source>
        <strain evidence="1 2">T81</strain>
    </source>
</reference>
<gene>
    <name evidence="1" type="ORF">A4R35_00200</name>
</gene>
<protein>
    <submittedName>
        <fullName evidence="1">Uncharacterized protein</fullName>
    </submittedName>
</protein>
<dbReference type="AlphaFoldDB" id="A0A328VB15"/>
<keyword evidence="2" id="KW-1185">Reference proteome</keyword>
<name>A0A328VB15_9CHLR</name>
<evidence type="ECO:0000313" key="2">
    <source>
        <dbReference type="Proteomes" id="UP000248706"/>
    </source>
</evidence>
<dbReference type="EMBL" id="MCIF01000002">
    <property type="protein sequence ID" value="RAQ93931.1"/>
    <property type="molecule type" value="Genomic_DNA"/>
</dbReference>